<keyword evidence="2" id="KW-0472">Membrane</keyword>
<dbReference type="GeneID" id="7448872"/>
<feature type="transmembrane region" description="Helical" evidence="2">
    <location>
        <begin position="339"/>
        <end position="359"/>
    </location>
</feature>
<dbReference type="InParanoid" id="B8CG87"/>
<feature type="region of interest" description="Disordered" evidence="1">
    <location>
        <begin position="423"/>
        <end position="449"/>
    </location>
</feature>
<keyword evidence="4" id="KW-1185">Reference proteome</keyword>
<feature type="transmembrane region" description="Helical" evidence="2">
    <location>
        <begin position="288"/>
        <end position="308"/>
    </location>
</feature>
<protein>
    <submittedName>
        <fullName evidence="3">Uncharacterized protein</fullName>
    </submittedName>
</protein>
<proteinExistence type="predicted"/>
<keyword evidence="2" id="KW-0812">Transmembrane</keyword>
<reference evidence="3 4" key="2">
    <citation type="journal article" date="2008" name="Nature">
        <title>The Phaeodactylum genome reveals the evolutionary history of diatom genomes.</title>
        <authorList>
            <person name="Bowler C."/>
            <person name="Allen A.E."/>
            <person name="Badger J.H."/>
            <person name="Grimwood J."/>
            <person name="Jabbari K."/>
            <person name="Kuo A."/>
            <person name="Maheswari U."/>
            <person name="Martens C."/>
            <person name="Maumus F."/>
            <person name="Otillar R.P."/>
            <person name="Rayko E."/>
            <person name="Salamov A."/>
            <person name="Vandepoele K."/>
            <person name="Beszteri B."/>
            <person name="Gruber A."/>
            <person name="Heijde M."/>
            <person name="Katinka M."/>
            <person name="Mock T."/>
            <person name="Valentin K."/>
            <person name="Verret F."/>
            <person name="Berges J.A."/>
            <person name="Brownlee C."/>
            <person name="Cadoret J.P."/>
            <person name="Chiovitti A."/>
            <person name="Choi C.J."/>
            <person name="Coesel S."/>
            <person name="De Martino A."/>
            <person name="Detter J.C."/>
            <person name="Durkin C."/>
            <person name="Falciatore A."/>
            <person name="Fournet J."/>
            <person name="Haruta M."/>
            <person name="Huysman M.J."/>
            <person name="Jenkins B.D."/>
            <person name="Jiroutova K."/>
            <person name="Jorgensen R.E."/>
            <person name="Joubert Y."/>
            <person name="Kaplan A."/>
            <person name="Kroger N."/>
            <person name="Kroth P.G."/>
            <person name="La Roche J."/>
            <person name="Lindquist E."/>
            <person name="Lommer M."/>
            <person name="Martin-Jezequel V."/>
            <person name="Lopez P.J."/>
            <person name="Lucas S."/>
            <person name="Mangogna M."/>
            <person name="McGinnis K."/>
            <person name="Medlin L.K."/>
            <person name="Montsant A."/>
            <person name="Oudot-Le Secq M.P."/>
            <person name="Napoli C."/>
            <person name="Obornik M."/>
            <person name="Parker M.S."/>
            <person name="Petit J.L."/>
            <person name="Porcel B.M."/>
            <person name="Poulsen N."/>
            <person name="Robison M."/>
            <person name="Rychlewski L."/>
            <person name="Rynearson T.A."/>
            <person name="Schmutz J."/>
            <person name="Shapiro H."/>
            <person name="Siaut M."/>
            <person name="Stanley M."/>
            <person name="Sussman M.R."/>
            <person name="Taylor A.R."/>
            <person name="Vardi A."/>
            <person name="von Dassow P."/>
            <person name="Vyverman W."/>
            <person name="Willis A."/>
            <person name="Wyrwicz L.S."/>
            <person name="Rokhsar D.S."/>
            <person name="Weissenbach J."/>
            <person name="Armbrust E.V."/>
            <person name="Green B.R."/>
            <person name="Van de Peer Y."/>
            <person name="Grigoriev I.V."/>
        </authorList>
    </citation>
    <scope>NUCLEOTIDE SEQUENCE [LARGE SCALE GENOMIC DNA]</scope>
    <source>
        <strain evidence="3 4">CCMP1335</strain>
    </source>
</reference>
<feature type="compositionally biased region" description="Low complexity" evidence="1">
    <location>
        <begin position="429"/>
        <end position="440"/>
    </location>
</feature>
<dbReference type="EMBL" id="CM000654">
    <property type="protein sequence ID" value="EED87448.1"/>
    <property type="molecule type" value="Genomic_DNA"/>
</dbReference>
<organism evidence="3 4">
    <name type="scientific">Thalassiosira pseudonana</name>
    <name type="common">Marine diatom</name>
    <name type="synonym">Cyclotella nana</name>
    <dbReference type="NCBI Taxonomy" id="35128"/>
    <lineage>
        <taxon>Eukaryota</taxon>
        <taxon>Sar</taxon>
        <taxon>Stramenopiles</taxon>
        <taxon>Ochrophyta</taxon>
        <taxon>Bacillariophyta</taxon>
        <taxon>Coscinodiscophyceae</taxon>
        <taxon>Thalassiosirophycidae</taxon>
        <taxon>Thalassiosirales</taxon>
        <taxon>Thalassiosiraceae</taxon>
        <taxon>Thalassiosira</taxon>
    </lineage>
</organism>
<feature type="transmembrane region" description="Helical" evidence="2">
    <location>
        <begin position="205"/>
        <end position="230"/>
    </location>
</feature>
<gene>
    <name evidence="3" type="ORF">THAPSDRAFT_25834</name>
</gene>
<dbReference type="HOGENOM" id="CLU_511455_0_0_1"/>
<feature type="transmembrane region" description="Helical" evidence="2">
    <location>
        <begin position="254"/>
        <end position="282"/>
    </location>
</feature>
<evidence type="ECO:0000256" key="2">
    <source>
        <dbReference type="SAM" id="Phobius"/>
    </source>
</evidence>
<dbReference type="eggNOG" id="KOG2092">
    <property type="taxonomic scope" value="Eukaryota"/>
</dbReference>
<dbReference type="PANTHER" id="PTHR21650">
    <property type="entry name" value="MEMBRALIN/KINETOCHORE PROTEIN NUF2"/>
    <property type="match status" value="1"/>
</dbReference>
<reference evidence="3 4" key="1">
    <citation type="journal article" date="2004" name="Science">
        <title>The genome of the diatom Thalassiosira pseudonana: ecology, evolution, and metabolism.</title>
        <authorList>
            <person name="Armbrust E.V."/>
            <person name="Berges J.A."/>
            <person name="Bowler C."/>
            <person name="Green B.R."/>
            <person name="Martinez D."/>
            <person name="Putnam N.H."/>
            <person name="Zhou S."/>
            <person name="Allen A.E."/>
            <person name="Apt K.E."/>
            <person name="Bechner M."/>
            <person name="Brzezinski M.A."/>
            <person name="Chaal B.K."/>
            <person name="Chiovitti A."/>
            <person name="Davis A.K."/>
            <person name="Demarest M.S."/>
            <person name="Detter J.C."/>
            <person name="Glavina T."/>
            <person name="Goodstein D."/>
            <person name="Hadi M.Z."/>
            <person name="Hellsten U."/>
            <person name="Hildebrand M."/>
            <person name="Jenkins B.D."/>
            <person name="Jurka J."/>
            <person name="Kapitonov V.V."/>
            <person name="Kroger N."/>
            <person name="Lau W.W."/>
            <person name="Lane T.W."/>
            <person name="Larimer F.W."/>
            <person name="Lippmeier J.C."/>
            <person name="Lucas S."/>
            <person name="Medina M."/>
            <person name="Montsant A."/>
            <person name="Obornik M."/>
            <person name="Parker M.S."/>
            <person name="Palenik B."/>
            <person name="Pazour G.J."/>
            <person name="Richardson P.M."/>
            <person name="Rynearson T.A."/>
            <person name="Saito M.A."/>
            <person name="Schwartz D.C."/>
            <person name="Thamatrakoln K."/>
            <person name="Valentin K."/>
            <person name="Vardi A."/>
            <person name="Wilkerson F.P."/>
            <person name="Rokhsar D.S."/>
        </authorList>
    </citation>
    <scope>NUCLEOTIDE SEQUENCE [LARGE SCALE GENOMIC DNA]</scope>
    <source>
        <strain evidence="3 4">CCMP1335</strain>
    </source>
</reference>
<evidence type="ECO:0000313" key="4">
    <source>
        <dbReference type="Proteomes" id="UP000001449"/>
    </source>
</evidence>
<accession>B8CG87</accession>
<dbReference type="KEGG" id="tps:THAPSDRAFT_25834"/>
<name>B8CG87_THAPS</name>
<evidence type="ECO:0000256" key="1">
    <source>
        <dbReference type="SAM" id="MobiDB-lite"/>
    </source>
</evidence>
<dbReference type="PANTHER" id="PTHR21650:SF4">
    <property type="entry name" value="MEMBRALIN"/>
    <property type="match status" value="1"/>
</dbReference>
<evidence type="ECO:0000313" key="3">
    <source>
        <dbReference type="EMBL" id="EED87448.1"/>
    </source>
</evidence>
<dbReference type="Proteomes" id="UP000001449">
    <property type="component" value="Chromosome 23"/>
</dbReference>
<dbReference type="RefSeq" id="XP_002295144.1">
    <property type="nucleotide sequence ID" value="XM_002295108.1"/>
</dbReference>
<feature type="transmembrane region" description="Helical" evidence="2">
    <location>
        <begin position="315"/>
        <end position="333"/>
    </location>
</feature>
<dbReference type="AlphaFoldDB" id="B8CG87"/>
<dbReference type="PaxDb" id="35128-Thaps25834"/>
<sequence length="533" mass="60099">MKQSDRSCFFGCAKEHVTPACSVELIAFLAHHGYIETEAGTTPIQQQPPIIYSYSHSKGLLLLDPTLLHTHNISTQFILASRHDVNCFGDPFVQNIVFSLVGADTVMLNWILGLQHHQRQSHGKQQPNAKRNADGGKRNRFVYHWESGKELDLDLFHMDHYAFSSSSGSTSIADGRQQPMASSPLSNLLFNNLHKHPLYRLLRFLAFKFAVLLSTLFIFFLTTSLVSFTFQETQDRMLEFTLQLQTRVRMRMPLAGLIVGHVLENLVFVPVMVGMIFFLIEFYGGDRFLAFAVLSMVWICEVFSAISIRSIQGMYFFPRVFFLYFTLFHVYFFSCPVGFTYASLASTILFLCHSMLFFWNRYELPALAQGLITPDNPRMMMLVVGNRDGTGMMMNRMPSSSSLPMPRVHPRIHQPLLYPPPVPQISSFDDPTNNTETTEPSTIDYTPHSNQHALRTYVAAASSSLQSIRSLASIQSLADRAASPNWLFQGGYGFANTGGTGDSEDDDSYMAYVGDQRRSSLVLEAERNTGTLS</sequence>
<keyword evidence="2" id="KW-1133">Transmembrane helix</keyword>